<evidence type="ECO:0000313" key="1">
    <source>
        <dbReference type="EMBL" id="QAU04312.1"/>
    </source>
</evidence>
<evidence type="ECO:0000313" key="2">
    <source>
        <dbReference type="Proteomes" id="UP000320660"/>
    </source>
</evidence>
<dbReference type="EMBL" id="MK368614">
    <property type="protein sequence ID" value="QAU04312.1"/>
    <property type="molecule type" value="Genomic_DNA"/>
</dbReference>
<accession>A0A513PWI1</accession>
<dbReference type="GeneID" id="55613525"/>
<dbReference type="RefSeq" id="YP_009843259.1">
    <property type="nucleotide sequence ID" value="NC_048747.1"/>
</dbReference>
<keyword evidence="2" id="KW-1185">Reference proteome</keyword>
<organism evidence="1 2">
    <name type="scientific">Vibrio phage 2 TSL-2019</name>
    <dbReference type="NCBI Taxonomy" id="2508172"/>
    <lineage>
        <taxon>Viruses</taxon>
        <taxon>Duplodnaviria</taxon>
        <taxon>Heunggongvirae</taxon>
        <taxon>Uroviricota</taxon>
        <taxon>Caudoviricetes</taxon>
        <taxon>Chimalliviridae</taxon>
        <taxon>Gorgonvirinae</taxon>
        <taxon>Aphroditevirus</taxon>
        <taxon>Aphroditevirus av2TSL2019</taxon>
    </lineage>
</organism>
<name>A0A513PWI1_9CAUD</name>
<dbReference type="Proteomes" id="UP000320660">
    <property type="component" value="Segment"/>
</dbReference>
<reference evidence="1 2" key="1">
    <citation type="submission" date="2019-01" db="EMBL/GenBank/DDBJ databases">
        <authorList>
            <person name="Le T.S."/>
            <person name="Kurtboke I."/>
        </authorList>
    </citation>
    <scope>NUCLEOTIDE SEQUENCE [LARGE SCALE GENOMIC DNA]</scope>
</reference>
<sequence length="165" mass="18962">MSDLRNHYVRDWLTNDEGALCCAEFFISESYKGRFINVGYSIKNRNTASVFCMLDVDNTLNQELNRHIQHVTELIGVLDKVHEFITTSDSEGSRQRSWVVPHRDIHDQVTISIQHHFKDSFKMIIQIGTSTTYFSMGDEEMVDVLLTLTDLAKQHNKALAKLVVS</sequence>
<dbReference type="KEGG" id="vg:55613525"/>
<proteinExistence type="predicted"/>
<protein>
    <submittedName>
        <fullName evidence="1">Uncharacterized protein</fullName>
    </submittedName>
</protein>